<dbReference type="RefSeq" id="XP_031939786.1">
    <property type="nucleotide sequence ID" value="XM_032082415.1"/>
</dbReference>
<evidence type="ECO:0000259" key="1">
    <source>
        <dbReference type="Pfam" id="PF23549"/>
    </source>
</evidence>
<gene>
    <name evidence="2" type="ORF">BDV37DRAFT_252397</name>
</gene>
<keyword evidence="3" id="KW-1185">Reference proteome</keyword>
<dbReference type="EMBL" id="ML736787">
    <property type="protein sequence ID" value="KAE8402467.1"/>
    <property type="molecule type" value="Genomic_DNA"/>
</dbReference>
<sequence length="184" mass="20673">MRFKTLFNRSKKCYNRSAEPMSTSNANLRIPHNNENLAGATQYNHYSGTTHSLSTRTDGHILAIPKEMDPLPQSSVGNRLCKACRTPTVLIYVKPWNPNGHGGRPFFKCPTCGRFHSWADTRGVLDQNPLCQCGRLSRISRANPQKQCTPFFDCASGDCGFYKESSWYNATPSLPEIEDSSHTR</sequence>
<accession>A0A5N7D886</accession>
<reference evidence="2 3" key="1">
    <citation type="submission" date="2019-04" db="EMBL/GenBank/DDBJ databases">
        <authorList>
            <consortium name="DOE Joint Genome Institute"/>
            <person name="Mondo S."/>
            <person name="Kjaerbolling I."/>
            <person name="Vesth T."/>
            <person name="Frisvad J.C."/>
            <person name="Nybo J.L."/>
            <person name="Theobald S."/>
            <person name="Kildgaard S."/>
            <person name="Isbrandt T."/>
            <person name="Kuo A."/>
            <person name="Sato A."/>
            <person name="Lyhne E.K."/>
            <person name="Kogle M.E."/>
            <person name="Wiebenga A."/>
            <person name="Kun R.S."/>
            <person name="Lubbers R.J."/>
            <person name="Makela M.R."/>
            <person name="Barry K."/>
            <person name="Chovatia M."/>
            <person name="Clum A."/>
            <person name="Daum C."/>
            <person name="Haridas S."/>
            <person name="He G."/>
            <person name="LaButti K."/>
            <person name="Lipzen A."/>
            <person name="Riley R."/>
            <person name="Salamov A."/>
            <person name="Simmons B.A."/>
            <person name="Magnuson J.K."/>
            <person name="Henrissat B."/>
            <person name="Mortensen U.H."/>
            <person name="Larsen T.O."/>
            <person name="Devries R.P."/>
            <person name="Grigoriev I.V."/>
            <person name="Machida M."/>
            <person name="Baker S.E."/>
            <person name="Andersen M.R."/>
            <person name="Cantor M.N."/>
            <person name="Hua S.X."/>
        </authorList>
    </citation>
    <scope>NUCLEOTIDE SEQUENCE [LARGE SCALE GENOMIC DNA]</scope>
    <source>
        <strain evidence="2 3">CBS 119388</strain>
    </source>
</reference>
<proteinExistence type="predicted"/>
<feature type="domain" description="GRF-like zinc ribbon" evidence="1">
    <location>
        <begin position="79"/>
        <end position="122"/>
    </location>
</feature>
<dbReference type="Pfam" id="PF23549">
    <property type="entry name" value="Zn_ribbon_GRF_2"/>
    <property type="match status" value="1"/>
</dbReference>
<dbReference type="GeneID" id="43667106"/>
<evidence type="ECO:0000313" key="3">
    <source>
        <dbReference type="Proteomes" id="UP000325579"/>
    </source>
</evidence>
<evidence type="ECO:0000313" key="2">
    <source>
        <dbReference type="EMBL" id="KAE8402467.1"/>
    </source>
</evidence>
<name>A0A5N7D886_9EURO</name>
<dbReference type="AlphaFoldDB" id="A0A5N7D886"/>
<protein>
    <recommendedName>
        <fullName evidence="1">GRF-like zinc ribbon domain-containing protein</fullName>
    </recommendedName>
</protein>
<organism evidence="2 3">
    <name type="scientific">Aspergillus pseudonomiae</name>
    <dbReference type="NCBI Taxonomy" id="1506151"/>
    <lineage>
        <taxon>Eukaryota</taxon>
        <taxon>Fungi</taxon>
        <taxon>Dikarya</taxon>
        <taxon>Ascomycota</taxon>
        <taxon>Pezizomycotina</taxon>
        <taxon>Eurotiomycetes</taxon>
        <taxon>Eurotiomycetidae</taxon>
        <taxon>Eurotiales</taxon>
        <taxon>Aspergillaceae</taxon>
        <taxon>Aspergillus</taxon>
        <taxon>Aspergillus subgen. Circumdati</taxon>
    </lineage>
</organism>
<dbReference type="InterPro" id="IPR056444">
    <property type="entry name" value="Zn_ribbon_GRF_2"/>
</dbReference>
<dbReference type="Proteomes" id="UP000325579">
    <property type="component" value="Unassembled WGS sequence"/>
</dbReference>
<dbReference type="OrthoDB" id="4469945at2759"/>